<sequence>MENGLAKLSLDDKEEEILQAHNESDTAKDIYDSNGKRRSYRDGMGFVAKSVVNESYHNRKTVNRPCFGVKLWGDLEYMRGNSYKIQDQMDIEHDLEDCPIKGGYEKKRSKRGNGNHGGSKMTNSLGVKDGRLSEQDYLFIDGCQGARQLVTMKILCWNIRGLGTPRAIIRLRHTLNVYNS</sequence>
<dbReference type="AlphaFoldDB" id="A0A7J9KIM5"/>
<evidence type="ECO:0000313" key="3">
    <source>
        <dbReference type="Proteomes" id="UP000593575"/>
    </source>
</evidence>
<protein>
    <submittedName>
        <fullName evidence="2">Uncharacterized protein</fullName>
    </submittedName>
</protein>
<accession>A0A7J9KIM5</accession>
<keyword evidence="3" id="KW-1185">Reference proteome</keyword>
<gene>
    <name evidence="2" type="ORF">Goarm_023185</name>
</gene>
<reference evidence="2 3" key="1">
    <citation type="journal article" date="2019" name="Genome Biol. Evol.">
        <title>Insights into the evolution of the New World diploid cottons (Gossypium, subgenus Houzingenia) based on genome sequencing.</title>
        <authorList>
            <person name="Grover C.E."/>
            <person name="Arick M.A. 2nd"/>
            <person name="Thrash A."/>
            <person name="Conover J.L."/>
            <person name="Sanders W.S."/>
            <person name="Peterson D.G."/>
            <person name="Frelichowski J.E."/>
            <person name="Scheffler J.A."/>
            <person name="Scheffler B.E."/>
            <person name="Wendel J.F."/>
        </authorList>
    </citation>
    <scope>NUCLEOTIDE SEQUENCE [LARGE SCALE GENOMIC DNA]</scope>
    <source>
        <strain evidence="2">6</strain>
        <tissue evidence="2">Leaf</tissue>
    </source>
</reference>
<comment type="caution">
    <text evidence="2">The sequence shown here is derived from an EMBL/GenBank/DDBJ whole genome shotgun (WGS) entry which is preliminary data.</text>
</comment>
<dbReference type="EMBL" id="JABFAE010420072">
    <property type="protein sequence ID" value="MBA0846089.1"/>
    <property type="molecule type" value="Genomic_DNA"/>
</dbReference>
<proteinExistence type="predicted"/>
<evidence type="ECO:0000313" key="2">
    <source>
        <dbReference type="EMBL" id="MBA0846089.1"/>
    </source>
</evidence>
<feature type="region of interest" description="Disordered" evidence="1">
    <location>
        <begin position="103"/>
        <end position="127"/>
    </location>
</feature>
<name>A0A7J9KIM5_9ROSI</name>
<dbReference type="Proteomes" id="UP000593575">
    <property type="component" value="Unassembled WGS sequence"/>
</dbReference>
<organism evidence="2 3">
    <name type="scientific">Gossypium armourianum</name>
    <dbReference type="NCBI Taxonomy" id="34283"/>
    <lineage>
        <taxon>Eukaryota</taxon>
        <taxon>Viridiplantae</taxon>
        <taxon>Streptophyta</taxon>
        <taxon>Embryophyta</taxon>
        <taxon>Tracheophyta</taxon>
        <taxon>Spermatophyta</taxon>
        <taxon>Magnoliopsida</taxon>
        <taxon>eudicotyledons</taxon>
        <taxon>Gunneridae</taxon>
        <taxon>Pentapetalae</taxon>
        <taxon>rosids</taxon>
        <taxon>malvids</taxon>
        <taxon>Malvales</taxon>
        <taxon>Malvaceae</taxon>
        <taxon>Malvoideae</taxon>
        <taxon>Gossypium</taxon>
    </lineage>
</organism>
<evidence type="ECO:0000256" key="1">
    <source>
        <dbReference type="SAM" id="MobiDB-lite"/>
    </source>
</evidence>